<keyword evidence="2" id="KW-1185">Reference proteome</keyword>
<name>A0A0B1NVI4_UNCNE</name>
<dbReference type="HOGENOM" id="CLU_1653449_0_0_1"/>
<proteinExistence type="predicted"/>
<dbReference type="EMBL" id="JNVN01004452">
    <property type="protein sequence ID" value="KHJ30337.1"/>
    <property type="molecule type" value="Genomic_DNA"/>
</dbReference>
<reference evidence="1 2" key="1">
    <citation type="journal article" date="2014" name="BMC Genomics">
        <title>Adaptive genomic structural variation in the grape powdery mildew pathogen, Erysiphe necator.</title>
        <authorList>
            <person name="Jones L."/>
            <person name="Riaz S."/>
            <person name="Morales-Cruz A."/>
            <person name="Amrine K.C."/>
            <person name="McGuire B."/>
            <person name="Gubler W.D."/>
            <person name="Walker M.A."/>
            <person name="Cantu D."/>
        </authorList>
    </citation>
    <scope>NUCLEOTIDE SEQUENCE [LARGE SCALE GENOMIC DNA]</scope>
    <source>
        <strain evidence="2">c</strain>
    </source>
</reference>
<protein>
    <submittedName>
        <fullName evidence="1">Putative eka-like protein</fullName>
    </submittedName>
</protein>
<comment type="caution">
    <text evidence="1">The sequence shown here is derived from an EMBL/GenBank/DDBJ whole genome shotgun (WGS) entry which is preliminary data.</text>
</comment>
<gene>
    <name evidence="1" type="ORF">EV44_g4094</name>
</gene>
<dbReference type="Proteomes" id="UP000030854">
    <property type="component" value="Unassembled WGS sequence"/>
</dbReference>
<dbReference type="AlphaFoldDB" id="A0A0B1NVI4"/>
<evidence type="ECO:0000313" key="2">
    <source>
        <dbReference type="Proteomes" id="UP000030854"/>
    </source>
</evidence>
<evidence type="ECO:0000313" key="1">
    <source>
        <dbReference type="EMBL" id="KHJ30337.1"/>
    </source>
</evidence>
<accession>A0A0B1NVI4</accession>
<organism evidence="1 2">
    <name type="scientific">Uncinula necator</name>
    <name type="common">Grape powdery mildew</name>
    <dbReference type="NCBI Taxonomy" id="52586"/>
    <lineage>
        <taxon>Eukaryota</taxon>
        <taxon>Fungi</taxon>
        <taxon>Dikarya</taxon>
        <taxon>Ascomycota</taxon>
        <taxon>Pezizomycotina</taxon>
        <taxon>Leotiomycetes</taxon>
        <taxon>Erysiphales</taxon>
        <taxon>Erysiphaceae</taxon>
        <taxon>Erysiphe</taxon>
    </lineage>
</organism>
<sequence length="160" mass="17793">MRNMLQGKQSTWATVVRKGQKKARVRISQDAVSPYITRDSQRSFLQRKGPSTKTQRNLICADKLAPADSKDKRIFLRVPQEHEWRKLSPAGIREALVKMLAISPASISRIKPTDSGSALSPSNNDARELIMKAENGPFLSGTKLEPAINYEPVIIPTVPT</sequence>